<dbReference type="Proteomes" id="UP000265140">
    <property type="component" value="Chromosome 5"/>
</dbReference>
<feature type="domain" description="Fibronectin type-III" evidence="3">
    <location>
        <begin position="5"/>
        <end position="89"/>
    </location>
</feature>
<dbReference type="Gene3D" id="2.60.40.10">
    <property type="entry name" value="Immunoglobulins"/>
    <property type="match status" value="1"/>
</dbReference>
<dbReference type="InterPro" id="IPR013783">
    <property type="entry name" value="Ig-like_fold"/>
</dbReference>
<name>A0AAY5JW53_ESOLU</name>
<dbReference type="InterPro" id="IPR003961">
    <property type="entry name" value="FN3_dom"/>
</dbReference>
<feature type="region of interest" description="Disordered" evidence="1">
    <location>
        <begin position="281"/>
        <end position="334"/>
    </location>
</feature>
<keyword evidence="5" id="KW-1185">Reference proteome</keyword>
<feature type="compositionally biased region" description="Low complexity" evidence="1">
    <location>
        <begin position="323"/>
        <end position="333"/>
    </location>
</feature>
<keyword evidence="2" id="KW-0472">Membrane</keyword>
<dbReference type="GO" id="GO:0004896">
    <property type="term" value="F:cytokine receptor activity"/>
    <property type="evidence" value="ECO:0007669"/>
    <property type="project" value="TreeGrafter"/>
</dbReference>
<dbReference type="Ensembl" id="ENSELUT00000101802.1">
    <property type="protein sequence ID" value="ENSELUP00000080629.1"/>
    <property type="gene ID" value="ENSELUG00000037893.1"/>
</dbReference>
<sequence length="374" mass="41789">MIDSTSSSSLPPPVNVSAVCHNFHNVIYWNYSEPSLRPQFNVTIATLYSKDSIVCSNTSLYHCDVSSFTKEISNGYRIIVTAAVGPHTNSSDILLSYDETMDSDVECWLDFPPVNISVASKEMIKVQFPHPLDKYKNDIRKDEMENHDLFKYQIVTDNLTLHSLECSYIDDYECLSEIPIDAAMDRHCIRINGKLNYVQVSAQEMICTKGTPDFDHGYIALYCIIPLIVAGVIALFISMWLRRKLKSSFSTFPRSMLSHGLGNSLLTPQSETLSYLQTDDSFLPEAPEPNENHTPTSIPQEEEGRFPMGVTDSEEYGGDKMSSNEGSGSSLGETIGLEQDTEKDLMSGYDSCHVPVTIVEEEMSPGDMVTGYRT</sequence>
<reference evidence="4 5" key="1">
    <citation type="submission" date="2020-02" db="EMBL/GenBank/DDBJ databases">
        <title>Esox lucius (northern pike) genome, fEsoLuc1, primary haplotype.</title>
        <authorList>
            <person name="Myers G."/>
            <person name="Karagic N."/>
            <person name="Meyer A."/>
            <person name="Pippel M."/>
            <person name="Reichard M."/>
            <person name="Winkler S."/>
            <person name="Tracey A."/>
            <person name="Sims Y."/>
            <person name="Howe K."/>
            <person name="Rhie A."/>
            <person name="Formenti G."/>
            <person name="Durbin R."/>
            <person name="Fedrigo O."/>
            <person name="Jarvis E.D."/>
        </authorList>
    </citation>
    <scope>NUCLEOTIDE SEQUENCE [LARGE SCALE GENOMIC DNA]</scope>
</reference>
<keyword evidence="2" id="KW-1133">Transmembrane helix</keyword>
<evidence type="ECO:0000259" key="3">
    <source>
        <dbReference type="Pfam" id="PF01108"/>
    </source>
</evidence>
<dbReference type="SUPFAM" id="SSF49265">
    <property type="entry name" value="Fibronectin type III"/>
    <property type="match status" value="1"/>
</dbReference>
<dbReference type="PANTHER" id="PTHR20859:SF87">
    <property type="entry name" value="CYTOKINE RECEPTOR FAMILY MEMBER B13-RELATED"/>
    <property type="match status" value="1"/>
</dbReference>
<evidence type="ECO:0000256" key="2">
    <source>
        <dbReference type="SAM" id="Phobius"/>
    </source>
</evidence>
<dbReference type="PANTHER" id="PTHR20859">
    <property type="entry name" value="INTERFERON/INTERLEUKIN RECEPTOR"/>
    <property type="match status" value="1"/>
</dbReference>
<reference evidence="4" key="2">
    <citation type="submission" date="2025-08" db="UniProtKB">
        <authorList>
            <consortium name="Ensembl"/>
        </authorList>
    </citation>
    <scope>IDENTIFICATION</scope>
</reference>
<organism evidence="4 5">
    <name type="scientific">Esox lucius</name>
    <name type="common">Northern pike</name>
    <dbReference type="NCBI Taxonomy" id="8010"/>
    <lineage>
        <taxon>Eukaryota</taxon>
        <taxon>Metazoa</taxon>
        <taxon>Chordata</taxon>
        <taxon>Craniata</taxon>
        <taxon>Vertebrata</taxon>
        <taxon>Euteleostomi</taxon>
        <taxon>Actinopterygii</taxon>
        <taxon>Neopterygii</taxon>
        <taxon>Teleostei</taxon>
        <taxon>Protacanthopterygii</taxon>
        <taxon>Esociformes</taxon>
        <taxon>Esocidae</taxon>
        <taxon>Esox</taxon>
    </lineage>
</organism>
<accession>A0AAY5JW53</accession>
<evidence type="ECO:0000313" key="5">
    <source>
        <dbReference type="Proteomes" id="UP000265140"/>
    </source>
</evidence>
<evidence type="ECO:0000313" key="4">
    <source>
        <dbReference type="Ensembl" id="ENSELUP00000080629.1"/>
    </source>
</evidence>
<dbReference type="GeneTree" id="ENSGT00990000204028"/>
<dbReference type="GO" id="GO:0005886">
    <property type="term" value="C:plasma membrane"/>
    <property type="evidence" value="ECO:0007669"/>
    <property type="project" value="TreeGrafter"/>
</dbReference>
<reference evidence="4" key="3">
    <citation type="submission" date="2025-09" db="UniProtKB">
        <authorList>
            <consortium name="Ensembl"/>
        </authorList>
    </citation>
    <scope>IDENTIFICATION</scope>
</reference>
<keyword evidence="2" id="KW-0812">Transmembrane</keyword>
<gene>
    <name evidence="4" type="primary">IFNGR1</name>
</gene>
<dbReference type="AlphaFoldDB" id="A0AAY5JW53"/>
<protein>
    <recommendedName>
        <fullName evidence="3">Fibronectin type-III domain-containing protein</fullName>
    </recommendedName>
</protein>
<evidence type="ECO:0000256" key="1">
    <source>
        <dbReference type="SAM" id="MobiDB-lite"/>
    </source>
</evidence>
<feature type="transmembrane region" description="Helical" evidence="2">
    <location>
        <begin position="219"/>
        <end position="241"/>
    </location>
</feature>
<proteinExistence type="predicted"/>
<dbReference type="InterPro" id="IPR036116">
    <property type="entry name" value="FN3_sf"/>
</dbReference>
<dbReference type="InterPro" id="IPR050650">
    <property type="entry name" value="Type-II_Cytokine-TF_Rcpt"/>
</dbReference>
<dbReference type="Pfam" id="PF01108">
    <property type="entry name" value="Tissue_fac"/>
    <property type="match status" value="1"/>
</dbReference>